<accession>A0A7R7XFU4</accession>
<reference evidence="2" key="1">
    <citation type="submission" date="2021-01" db="EMBL/GenBank/DDBJ databases">
        <authorList>
            <consortium name="Aspergillus puulaauensis MK2 genome sequencing consortium"/>
            <person name="Kazuki M."/>
            <person name="Futagami T."/>
        </authorList>
    </citation>
    <scope>NUCLEOTIDE SEQUENCE</scope>
    <source>
        <strain evidence="2">MK2</strain>
    </source>
</reference>
<dbReference type="KEGG" id="apuu:APUU_20625S"/>
<dbReference type="Proteomes" id="UP000654913">
    <property type="component" value="Chromosome 2"/>
</dbReference>
<feature type="compositionally biased region" description="Polar residues" evidence="1">
    <location>
        <begin position="51"/>
        <end position="69"/>
    </location>
</feature>
<dbReference type="GeneID" id="64970198"/>
<organism evidence="2 3">
    <name type="scientific">Aspergillus puulaauensis</name>
    <dbReference type="NCBI Taxonomy" id="1220207"/>
    <lineage>
        <taxon>Eukaryota</taxon>
        <taxon>Fungi</taxon>
        <taxon>Dikarya</taxon>
        <taxon>Ascomycota</taxon>
        <taxon>Pezizomycotina</taxon>
        <taxon>Eurotiomycetes</taxon>
        <taxon>Eurotiomycetidae</taxon>
        <taxon>Eurotiales</taxon>
        <taxon>Aspergillaceae</taxon>
        <taxon>Aspergillus</taxon>
    </lineage>
</organism>
<reference evidence="2" key="2">
    <citation type="submission" date="2021-02" db="EMBL/GenBank/DDBJ databases">
        <title>Aspergillus puulaauensis MK2 genome sequence.</title>
        <authorList>
            <person name="Futagami T."/>
            <person name="Mori K."/>
            <person name="Kadooka C."/>
            <person name="Tanaka T."/>
        </authorList>
    </citation>
    <scope>NUCLEOTIDE SEQUENCE</scope>
    <source>
        <strain evidence="2">MK2</strain>
    </source>
</reference>
<gene>
    <name evidence="2" type="ORF">APUU_20625S</name>
</gene>
<feature type="region of interest" description="Disordered" evidence="1">
    <location>
        <begin position="38"/>
        <end position="100"/>
    </location>
</feature>
<dbReference type="RefSeq" id="XP_041552387.1">
    <property type="nucleotide sequence ID" value="XM_041699288.1"/>
</dbReference>
<keyword evidence="3" id="KW-1185">Reference proteome</keyword>
<name>A0A7R7XFU4_9EURO</name>
<proteinExistence type="predicted"/>
<evidence type="ECO:0000313" key="3">
    <source>
        <dbReference type="Proteomes" id="UP000654913"/>
    </source>
</evidence>
<evidence type="ECO:0000313" key="2">
    <source>
        <dbReference type="EMBL" id="BCS20193.1"/>
    </source>
</evidence>
<dbReference type="EMBL" id="AP024444">
    <property type="protein sequence ID" value="BCS20193.1"/>
    <property type="molecule type" value="Genomic_DNA"/>
</dbReference>
<dbReference type="AlphaFoldDB" id="A0A7R7XFU4"/>
<protein>
    <submittedName>
        <fullName evidence="2">Uncharacterized protein</fullName>
    </submittedName>
</protein>
<evidence type="ECO:0000256" key="1">
    <source>
        <dbReference type="SAM" id="MobiDB-lite"/>
    </source>
</evidence>
<sequence>MEFNKPPPSKILFRRVNNSDIPELASGDPALIKLVLKRAPTGPRRSHGDHSSASTTMVSTDSFHQSQASAAYLPKKPRSRFSQNESLPEEQHGQHGKFPI</sequence>